<proteinExistence type="predicted"/>
<evidence type="ECO:0000313" key="3">
    <source>
        <dbReference type="WBParaSite" id="Pan_g23053.t1"/>
    </source>
</evidence>
<evidence type="ECO:0000313" key="2">
    <source>
        <dbReference type="Proteomes" id="UP000492821"/>
    </source>
</evidence>
<reference evidence="3" key="2">
    <citation type="submission" date="2020-10" db="UniProtKB">
        <authorList>
            <consortium name="WormBaseParasite"/>
        </authorList>
    </citation>
    <scope>IDENTIFICATION</scope>
</reference>
<feature type="region of interest" description="Disordered" evidence="1">
    <location>
        <begin position="131"/>
        <end position="186"/>
    </location>
</feature>
<accession>A0A7E4VNE9</accession>
<feature type="compositionally biased region" description="Basic and acidic residues" evidence="1">
    <location>
        <begin position="147"/>
        <end position="160"/>
    </location>
</feature>
<keyword evidence="2" id="KW-1185">Reference proteome</keyword>
<dbReference type="WBParaSite" id="Pan_g23053.t1">
    <property type="protein sequence ID" value="Pan_g23053.t1"/>
    <property type="gene ID" value="Pan_g23053"/>
</dbReference>
<protein>
    <submittedName>
        <fullName evidence="3">DUF148 domain-containing protein</fullName>
    </submittedName>
</protein>
<feature type="compositionally biased region" description="Low complexity" evidence="1">
    <location>
        <begin position="131"/>
        <end position="142"/>
    </location>
</feature>
<feature type="compositionally biased region" description="Gly residues" evidence="1">
    <location>
        <begin position="165"/>
        <end position="186"/>
    </location>
</feature>
<evidence type="ECO:0000256" key="1">
    <source>
        <dbReference type="SAM" id="MobiDB-lite"/>
    </source>
</evidence>
<dbReference type="Proteomes" id="UP000492821">
    <property type="component" value="Unassembled WGS sequence"/>
</dbReference>
<sequence length="186" mass="21605">MIAQDDATASTLSPDAQTLYNETKAIAINNDLTSDQICSQLTTLYANASQSAIGELAQAFPQYANVDMCKNHKKHSNPRQKRQMYQNYRYDSPEFHSPEYNSRESWERYGNRQGYQNGNLRNQGQYYYGNGQQQQQQRYGRQAYRWDSPEDRYDDSHEWNRNGYGNQGGYRTQGGYGNQGYYGYGK</sequence>
<organism evidence="2 3">
    <name type="scientific">Panagrellus redivivus</name>
    <name type="common">Microworm</name>
    <dbReference type="NCBI Taxonomy" id="6233"/>
    <lineage>
        <taxon>Eukaryota</taxon>
        <taxon>Metazoa</taxon>
        <taxon>Ecdysozoa</taxon>
        <taxon>Nematoda</taxon>
        <taxon>Chromadorea</taxon>
        <taxon>Rhabditida</taxon>
        <taxon>Tylenchina</taxon>
        <taxon>Panagrolaimomorpha</taxon>
        <taxon>Panagrolaimoidea</taxon>
        <taxon>Panagrolaimidae</taxon>
        <taxon>Panagrellus</taxon>
    </lineage>
</organism>
<reference evidence="2" key="1">
    <citation type="journal article" date="2013" name="Genetics">
        <title>The draft genome and transcriptome of Panagrellus redivivus are shaped by the harsh demands of a free-living lifestyle.</title>
        <authorList>
            <person name="Srinivasan J."/>
            <person name="Dillman A.R."/>
            <person name="Macchietto M.G."/>
            <person name="Heikkinen L."/>
            <person name="Lakso M."/>
            <person name="Fracchia K.M."/>
            <person name="Antoshechkin I."/>
            <person name="Mortazavi A."/>
            <person name="Wong G."/>
            <person name="Sternberg P.W."/>
        </authorList>
    </citation>
    <scope>NUCLEOTIDE SEQUENCE [LARGE SCALE GENOMIC DNA]</scope>
    <source>
        <strain evidence="2">MT8872</strain>
    </source>
</reference>
<dbReference type="AlphaFoldDB" id="A0A7E4VNE9"/>
<name>A0A7E4VNE9_PANRE</name>